<evidence type="ECO:0000313" key="2">
    <source>
        <dbReference type="Proteomes" id="UP000805649"/>
    </source>
</evidence>
<gene>
    <name evidence="1" type="ORF">CTRU02_210633</name>
</gene>
<name>A0ACC3YPJ2_COLTU</name>
<comment type="caution">
    <text evidence="1">The sequence shown here is derived from an EMBL/GenBank/DDBJ whole genome shotgun (WGS) entry which is preliminary data.</text>
</comment>
<organism evidence="1 2">
    <name type="scientific">Colletotrichum truncatum</name>
    <name type="common">Anthracnose fungus</name>
    <name type="synonym">Colletotrichum capsici</name>
    <dbReference type="NCBI Taxonomy" id="5467"/>
    <lineage>
        <taxon>Eukaryota</taxon>
        <taxon>Fungi</taxon>
        <taxon>Dikarya</taxon>
        <taxon>Ascomycota</taxon>
        <taxon>Pezizomycotina</taxon>
        <taxon>Sordariomycetes</taxon>
        <taxon>Hypocreomycetidae</taxon>
        <taxon>Glomerellales</taxon>
        <taxon>Glomerellaceae</taxon>
        <taxon>Colletotrichum</taxon>
        <taxon>Colletotrichum truncatum species complex</taxon>
    </lineage>
</organism>
<dbReference type="EMBL" id="VUJX02000007">
    <property type="protein sequence ID" value="KAL0933834.1"/>
    <property type="molecule type" value="Genomic_DNA"/>
</dbReference>
<accession>A0ACC3YPJ2</accession>
<evidence type="ECO:0000313" key="1">
    <source>
        <dbReference type="EMBL" id="KAL0933834.1"/>
    </source>
</evidence>
<protein>
    <submittedName>
        <fullName evidence="1">Uncharacterized protein</fullName>
    </submittedName>
</protein>
<reference evidence="1 2" key="1">
    <citation type="journal article" date="2020" name="Phytopathology">
        <title>Genome Sequence Resources of Colletotrichum truncatum, C. plurivorum, C. musicola, and C. sojae: Four Species Pathogenic to Soybean (Glycine max).</title>
        <authorList>
            <person name="Rogerio F."/>
            <person name="Boufleur T.R."/>
            <person name="Ciampi-Guillardi M."/>
            <person name="Sukno S.A."/>
            <person name="Thon M.R."/>
            <person name="Massola Junior N.S."/>
            <person name="Baroncelli R."/>
        </authorList>
    </citation>
    <scope>NUCLEOTIDE SEQUENCE [LARGE SCALE GENOMIC DNA]</scope>
    <source>
        <strain evidence="1 2">CMES1059</strain>
    </source>
</reference>
<sequence>MVRKEMSSMKKAAVEQMTKETRAFLNGQDRAHFNYKILYEAEIETLRVMESRISELTDGFLKDVEKAGENGTTRQMKRENEGIEGDAIEEDRVIKRQRTDS</sequence>
<proteinExistence type="predicted"/>
<dbReference type="Proteomes" id="UP000805649">
    <property type="component" value="Unassembled WGS sequence"/>
</dbReference>
<keyword evidence="2" id="KW-1185">Reference proteome</keyword>